<evidence type="ECO:0000313" key="2">
    <source>
        <dbReference type="EMBL" id="PKI84844.1"/>
    </source>
</evidence>
<accession>A0A2N1JE76</accession>
<organism evidence="2 3">
    <name type="scientific">Malassezia vespertilionis</name>
    <dbReference type="NCBI Taxonomy" id="2020962"/>
    <lineage>
        <taxon>Eukaryota</taxon>
        <taxon>Fungi</taxon>
        <taxon>Dikarya</taxon>
        <taxon>Basidiomycota</taxon>
        <taxon>Ustilaginomycotina</taxon>
        <taxon>Malasseziomycetes</taxon>
        <taxon>Malasseziales</taxon>
        <taxon>Malasseziaceae</taxon>
        <taxon>Malassezia</taxon>
    </lineage>
</organism>
<dbReference type="GO" id="GO:0000077">
    <property type="term" value="P:DNA damage checkpoint signaling"/>
    <property type="evidence" value="ECO:0007669"/>
    <property type="project" value="InterPro"/>
</dbReference>
<dbReference type="AlphaFoldDB" id="A0A2N1JE76"/>
<feature type="region of interest" description="Disordered" evidence="1">
    <location>
        <begin position="173"/>
        <end position="219"/>
    </location>
</feature>
<name>A0A2N1JE76_9BASI</name>
<dbReference type="OrthoDB" id="3366922at2759"/>
<evidence type="ECO:0000313" key="3">
    <source>
        <dbReference type="Proteomes" id="UP000232875"/>
    </source>
</evidence>
<dbReference type="PANTHER" id="PTHR28594">
    <property type="entry name" value="ATR-INTERACTING PROTEIN"/>
    <property type="match status" value="1"/>
</dbReference>
<feature type="compositionally biased region" description="Low complexity" evidence="1">
    <location>
        <begin position="278"/>
        <end position="290"/>
    </location>
</feature>
<feature type="compositionally biased region" description="Polar residues" evidence="1">
    <location>
        <begin position="175"/>
        <end position="200"/>
    </location>
</feature>
<feature type="region of interest" description="Disordered" evidence="1">
    <location>
        <begin position="252"/>
        <end position="293"/>
    </location>
</feature>
<reference evidence="2 3" key="1">
    <citation type="submission" date="2017-10" db="EMBL/GenBank/DDBJ databases">
        <title>A novel species of cold-tolerant Malassezia isolated from bats.</title>
        <authorList>
            <person name="Lorch J.M."/>
            <person name="Palmer J.M."/>
            <person name="Vanderwolf K.J."/>
            <person name="Schmidt K.Z."/>
            <person name="Verant M.L."/>
            <person name="Weller T.J."/>
            <person name="Blehert D.S."/>
        </authorList>
    </citation>
    <scope>NUCLEOTIDE SEQUENCE [LARGE SCALE GENOMIC DNA]</scope>
    <source>
        <strain evidence="2 3">NWHC:44797-103</strain>
    </source>
</reference>
<dbReference type="EMBL" id="KZ454988">
    <property type="protein sequence ID" value="PKI84844.1"/>
    <property type="molecule type" value="Genomic_DNA"/>
</dbReference>
<evidence type="ECO:0000256" key="1">
    <source>
        <dbReference type="SAM" id="MobiDB-lite"/>
    </source>
</evidence>
<sequence length="882" mass="97981">MADEVDQSFDDAWWDSLEIDPVIDTQLQVAEQKAQPSLTNPSQTQHLSRGVPIQSVHDVESQVRELHTLHAKQQEVIGQLTRQTQQQQGEIAVVRSNWSKLQHENAGLQQQQGKLELEYRQRLERIQHENRRQIEKLETAAAFRRIEQDTTRTAWPSTIRRRPPVVMQDLGVAKQTPSSQPFATPTRSRMVQRSPQSPISPFSLLQRKRGAPADDEFVSPSQRRAIKIPCSAKLKKEFPHFQNSFLAGPTLASGSDRAKSPPDTSDVPDTALSIRRGSSPSTPSPDLLPTHTAGEHVMPDAATNVLTVLFCFRTRWITHVMCQPYMHFTPPETIPGTQYLPLGPGVHSWCDAFDAEPSVPITKESPPSMLLHLLSMRLPPQVPLVLRKRFAHAADTLWSCVMQGSSYNVFLAECGHLVDDTLRERAEEAEDPSAVQFVMDSTIAQVWHQQADTLFGTVAAALRTLAGVFLRLNMMHHVSSLFNWMAALCIAHPDLATFLVKRFKYLDWVPEHEIDASAIVPSSQDETDLALSAPSSQESGAVHSIASDTLLATPVNLVSMLIECVRKTHVVPLEAASPESLPQPDQGAASTPAKWDMGTDARTALLTSLLRLVKVIAWTNGPKGLHEMQTFFQKPGVLLTLLDAQAPCVLFHAVQLFSLLVPDPLVLHTALSSQFDTVLQPRVTARLLQVRFPVVDILAKHLVDRRGNASPCSIHRLHSSVLIFLAYAARYHDTSLILTESVPLLPALIQCLSWDTEDVWSGQPSNTANVERALERVCLTTRLLHQLYMPETHAPRNLAEQLLSPQVQAMLNGIRHAFVVAMGRIAFAREPEWLADGDALDATRQRRRGQLENAAALAGDLVDLILSPTETDEIYELLTEAP</sequence>
<proteinExistence type="predicted"/>
<keyword evidence="3" id="KW-1185">Reference proteome</keyword>
<dbReference type="Proteomes" id="UP000232875">
    <property type="component" value="Unassembled WGS sequence"/>
</dbReference>
<dbReference type="InterPro" id="IPR033349">
    <property type="entry name" value="ATRIP"/>
</dbReference>
<gene>
    <name evidence="2" type="ORF">MVES_001056</name>
</gene>
<protein>
    <submittedName>
        <fullName evidence="2">Uncharacterized protein</fullName>
    </submittedName>
</protein>
<dbReference type="PANTHER" id="PTHR28594:SF1">
    <property type="entry name" value="ATR-INTERACTING PROTEIN"/>
    <property type="match status" value="1"/>
</dbReference>